<name>K1WHZ5_TRIAC</name>
<dbReference type="AlphaFoldDB" id="K1WHZ5"/>
<comment type="caution">
    <text evidence="2">The sequence shown here is derived from an EMBL/GenBank/DDBJ whole genome shotgun (WGS) entry which is preliminary data.</text>
</comment>
<sequence>MSSDTTVNKQSTSSDKTTTKLDNLEDVQAELIKAQSAYIEASRDHIALLAEGISHRDIGQDRASPSVTSTIPSDQCALHSSVQVKSTTLGFAFSIQLHLSPSRPPSSQHSHSVVVCLAPMTNYRHSHRHAHASLPPAFQQAQSPLPTPPSSAQAFGHTYPANSSQPTGPSPSAIPQPGASIMTTGPRTPEP</sequence>
<keyword evidence="3" id="KW-1185">Reference proteome</keyword>
<proteinExistence type="predicted"/>
<accession>K1WHZ5</accession>
<evidence type="ECO:0000313" key="3">
    <source>
        <dbReference type="Proteomes" id="UP000006757"/>
    </source>
</evidence>
<feature type="region of interest" description="Disordered" evidence="1">
    <location>
        <begin position="1"/>
        <end position="23"/>
    </location>
</feature>
<dbReference type="HOGENOM" id="CLU_1422356_0_0_1"/>
<organism evidence="2 3">
    <name type="scientific">Trichosporon asahii var. asahii (strain CBS 8904)</name>
    <name type="common">Yeast</name>
    <dbReference type="NCBI Taxonomy" id="1220162"/>
    <lineage>
        <taxon>Eukaryota</taxon>
        <taxon>Fungi</taxon>
        <taxon>Dikarya</taxon>
        <taxon>Basidiomycota</taxon>
        <taxon>Agaricomycotina</taxon>
        <taxon>Tremellomycetes</taxon>
        <taxon>Trichosporonales</taxon>
        <taxon>Trichosporonaceae</taxon>
        <taxon>Trichosporon</taxon>
    </lineage>
</organism>
<feature type="compositionally biased region" description="Polar residues" evidence="1">
    <location>
        <begin position="181"/>
        <end position="191"/>
    </location>
</feature>
<evidence type="ECO:0000256" key="1">
    <source>
        <dbReference type="SAM" id="MobiDB-lite"/>
    </source>
</evidence>
<dbReference type="EMBL" id="AMBO01000325">
    <property type="protein sequence ID" value="EKD01059.1"/>
    <property type="molecule type" value="Genomic_DNA"/>
</dbReference>
<feature type="region of interest" description="Disordered" evidence="1">
    <location>
        <begin position="138"/>
        <end position="191"/>
    </location>
</feature>
<dbReference type="Proteomes" id="UP000006757">
    <property type="component" value="Unassembled WGS sequence"/>
</dbReference>
<dbReference type="InParanoid" id="K1WHZ5"/>
<gene>
    <name evidence="2" type="ORF">A1Q2_04557</name>
</gene>
<reference evidence="2 3" key="1">
    <citation type="journal article" date="2012" name="Eukaryot. Cell">
        <title>Genome sequence of the Trichosporon asahii environmental strain CBS 8904.</title>
        <authorList>
            <person name="Yang R.Y."/>
            <person name="Li H.T."/>
            <person name="Zhu H."/>
            <person name="Zhou G.P."/>
            <person name="Wang M."/>
            <person name="Wang L."/>
        </authorList>
    </citation>
    <scope>NUCLEOTIDE SEQUENCE [LARGE SCALE GENOMIC DNA]</scope>
    <source>
        <strain evidence="2 3">CBS 8904</strain>
    </source>
</reference>
<protein>
    <submittedName>
        <fullName evidence="2">Uncharacterized protein</fullName>
    </submittedName>
</protein>
<evidence type="ECO:0000313" key="2">
    <source>
        <dbReference type="EMBL" id="EKD01059.1"/>
    </source>
</evidence>